<organism evidence="2 3">
    <name type="scientific">Acrasis kona</name>
    <dbReference type="NCBI Taxonomy" id="1008807"/>
    <lineage>
        <taxon>Eukaryota</taxon>
        <taxon>Discoba</taxon>
        <taxon>Heterolobosea</taxon>
        <taxon>Tetramitia</taxon>
        <taxon>Eutetramitia</taxon>
        <taxon>Acrasidae</taxon>
        <taxon>Acrasis</taxon>
    </lineage>
</organism>
<feature type="transmembrane region" description="Helical" evidence="1">
    <location>
        <begin position="291"/>
        <end position="312"/>
    </location>
</feature>
<evidence type="ECO:0000256" key="1">
    <source>
        <dbReference type="SAM" id="Phobius"/>
    </source>
</evidence>
<keyword evidence="3" id="KW-1185">Reference proteome</keyword>
<accession>A0AAW2YTT2</accession>
<keyword evidence="1" id="KW-1133">Transmembrane helix</keyword>
<dbReference type="EMBL" id="JAOPGA020000657">
    <property type="protein sequence ID" value="KAL0480484.1"/>
    <property type="molecule type" value="Genomic_DNA"/>
</dbReference>
<evidence type="ECO:0000313" key="2">
    <source>
        <dbReference type="EMBL" id="KAL0480484.1"/>
    </source>
</evidence>
<sequence length="322" mass="36205">MQPLTVLNTVGFVIGGAATCASFYQYKQRTNIISKLRDTQFFSSVSDLYSLHASTLSNELVFGANDQFSQFSNEDIPAPVCKFYALSTTPPNVTPLKSVYESDKKGVVLNVNVDKQYTRTVQEENKDGKTVTRRETVTECVLSYQFKGPFYLKDPSEEQMQSAPGEFNLIRVDDLPDSLVGSPDLDVVSKKYENTFPTELTDIEKIKKVISSDDPLTATEIEVVKNFYIGDRYESGQSFTIEEKMLPVDEKLFIVGEVLPSGRALTLKRPLIISRMSEADFIKHNSTLSTFFLTTTVLMSGLTLFLGSRMYNARKLSKQFQK</sequence>
<evidence type="ECO:0000313" key="3">
    <source>
        <dbReference type="Proteomes" id="UP001431209"/>
    </source>
</evidence>
<keyword evidence="1" id="KW-0812">Transmembrane</keyword>
<protein>
    <submittedName>
        <fullName evidence="2">Developmentally-regulated internal PM-anchored protein</fullName>
    </submittedName>
</protein>
<comment type="caution">
    <text evidence="2">The sequence shown here is derived from an EMBL/GenBank/DDBJ whole genome shotgun (WGS) entry which is preliminary data.</text>
</comment>
<keyword evidence="1" id="KW-0472">Membrane</keyword>
<name>A0AAW2YTT2_9EUKA</name>
<reference evidence="2 3" key="1">
    <citation type="submission" date="2024-03" db="EMBL/GenBank/DDBJ databases">
        <title>The Acrasis kona genome and developmental transcriptomes reveal deep origins of eukaryotic multicellular pathways.</title>
        <authorList>
            <person name="Sheikh S."/>
            <person name="Fu C.-J."/>
            <person name="Brown M.W."/>
            <person name="Baldauf S.L."/>
        </authorList>
    </citation>
    <scope>NUCLEOTIDE SEQUENCE [LARGE SCALE GENOMIC DNA]</scope>
    <source>
        <strain evidence="2 3">ATCC MYA-3509</strain>
    </source>
</reference>
<gene>
    <name evidence="2" type="ORF">AKO1_011003</name>
</gene>
<dbReference type="Proteomes" id="UP001431209">
    <property type="component" value="Unassembled WGS sequence"/>
</dbReference>
<proteinExistence type="predicted"/>
<dbReference type="AlphaFoldDB" id="A0AAW2YTT2"/>